<dbReference type="Proteomes" id="UP000235015">
    <property type="component" value="Unassembled WGS sequence"/>
</dbReference>
<gene>
    <name evidence="3" type="ORF">C0630_15155</name>
</gene>
<accession>A0A2N6CUB5</accession>
<dbReference type="InterPro" id="IPR050570">
    <property type="entry name" value="Cell_wall_metabolism_enzyme"/>
</dbReference>
<evidence type="ECO:0000256" key="1">
    <source>
        <dbReference type="SAM" id="Coils"/>
    </source>
</evidence>
<dbReference type="GO" id="GO:0004222">
    <property type="term" value="F:metalloendopeptidase activity"/>
    <property type="evidence" value="ECO:0007669"/>
    <property type="project" value="TreeGrafter"/>
</dbReference>
<keyword evidence="1" id="KW-0175">Coiled coil</keyword>
<feature type="coiled-coil region" evidence="1">
    <location>
        <begin position="172"/>
        <end position="245"/>
    </location>
</feature>
<dbReference type="Gene3D" id="6.10.250.3150">
    <property type="match status" value="1"/>
</dbReference>
<comment type="caution">
    <text evidence="3">The sequence shown here is derived from an EMBL/GenBank/DDBJ whole genome shotgun (WGS) entry which is preliminary data.</text>
</comment>
<proteinExistence type="predicted"/>
<dbReference type="FunFam" id="2.70.70.10:FF:000003">
    <property type="entry name" value="Murein hydrolase activator EnvC"/>
    <property type="match status" value="1"/>
</dbReference>
<evidence type="ECO:0000313" key="4">
    <source>
        <dbReference type="Proteomes" id="UP000235015"/>
    </source>
</evidence>
<dbReference type="Gene3D" id="2.70.70.10">
    <property type="entry name" value="Glucose Permease (Domain IIA)"/>
    <property type="match status" value="1"/>
</dbReference>
<sequence length="432" mass="48708">MAPDSFRRMAIALMLLVAVPGGLSAASEEELISSREGELKQLRGEISTLQNQLGGRERERQALQGQLRRAETEIGKTARHLRVLATSLERQQRLLDQLQEERNGQLKALEANRLALKQQMRSAYAMGRQERLKILLNQQDPAVVSRLLVYYDYFNRSRAEQISRLGKALEALQETESTIQLESERMRETRARALEEQRSLDREQNQRQQVLALLNQEIESKGQMLQGYKQNERQLQSLVKKLQSELASLPIETEKHKPFKQLKGRLKWPAKGRLATRFGDSRAGNLKWDGVVIAASEGVDVRAVHHGRVAFADWLRGFGLLLIIDHGDGYMSLYGNNQSLFKEAGDWVEPGEPVALVGNSGGQTNPGVYFGIRYNGRPVNPKQWCEAIRGNRVGDLGHPSVMEPVQLATLHHSGSLVSKTMPVRQSKQRSKV</sequence>
<feature type="coiled-coil region" evidence="1">
    <location>
        <begin position="32"/>
        <end position="126"/>
    </location>
</feature>
<evidence type="ECO:0000259" key="2">
    <source>
        <dbReference type="Pfam" id="PF01551"/>
    </source>
</evidence>
<dbReference type="Pfam" id="PF01551">
    <property type="entry name" value="Peptidase_M23"/>
    <property type="match status" value="1"/>
</dbReference>
<evidence type="ECO:0000313" key="3">
    <source>
        <dbReference type="EMBL" id="PLX60764.1"/>
    </source>
</evidence>
<dbReference type="STRING" id="1111735.GCA_000428045_01985"/>
<name>A0A2N6CUB5_9GAMM</name>
<feature type="domain" description="M23ase beta-sheet core" evidence="2">
    <location>
        <begin position="288"/>
        <end position="381"/>
    </location>
</feature>
<dbReference type="AlphaFoldDB" id="A0A2N6CUB5"/>
<dbReference type="RefSeq" id="WP_273440400.1">
    <property type="nucleotide sequence ID" value="NZ_PKUN01000023.1"/>
</dbReference>
<dbReference type="PANTHER" id="PTHR21666:SF270">
    <property type="entry name" value="MUREIN HYDROLASE ACTIVATOR ENVC"/>
    <property type="match status" value="1"/>
</dbReference>
<organism evidence="3 4">
    <name type="scientific">Sedimenticola selenatireducens</name>
    <dbReference type="NCBI Taxonomy" id="191960"/>
    <lineage>
        <taxon>Bacteria</taxon>
        <taxon>Pseudomonadati</taxon>
        <taxon>Pseudomonadota</taxon>
        <taxon>Gammaproteobacteria</taxon>
        <taxon>Chromatiales</taxon>
        <taxon>Sedimenticolaceae</taxon>
        <taxon>Sedimenticola</taxon>
    </lineage>
</organism>
<dbReference type="InterPro" id="IPR016047">
    <property type="entry name" value="M23ase_b-sheet_dom"/>
</dbReference>
<dbReference type="InterPro" id="IPR011055">
    <property type="entry name" value="Dup_hybrid_motif"/>
</dbReference>
<dbReference type="CDD" id="cd12797">
    <property type="entry name" value="M23_peptidase"/>
    <property type="match status" value="1"/>
</dbReference>
<dbReference type="SUPFAM" id="SSF51261">
    <property type="entry name" value="Duplicated hybrid motif"/>
    <property type="match status" value="1"/>
</dbReference>
<dbReference type="PANTHER" id="PTHR21666">
    <property type="entry name" value="PEPTIDASE-RELATED"/>
    <property type="match status" value="1"/>
</dbReference>
<protein>
    <submittedName>
        <fullName evidence="3">Peptidase M23</fullName>
    </submittedName>
</protein>
<dbReference type="EMBL" id="PKUN01000023">
    <property type="protein sequence ID" value="PLX60764.1"/>
    <property type="molecule type" value="Genomic_DNA"/>
</dbReference>
<reference evidence="3 4" key="1">
    <citation type="submission" date="2017-11" db="EMBL/GenBank/DDBJ databases">
        <title>Genome-resolved metagenomics identifies genetic mobility, metabolic interactions, and unexpected diversity in perchlorate-reducing communities.</title>
        <authorList>
            <person name="Barnum T.P."/>
            <person name="Figueroa I.A."/>
            <person name="Carlstrom C.I."/>
            <person name="Lucas L.N."/>
            <person name="Engelbrektson A.L."/>
            <person name="Coates J.D."/>
        </authorList>
    </citation>
    <scope>NUCLEOTIDE SEQUENCE [LARGE SCALE GENOMIC DNA]</scope>
    <source>
        <strain evidence="3">BM301</strain>
    </source>
</reference>